<evidence type="ECO:0000256" key="1">
    <source>
        <dbReference type="SAM" id="MobiDB-lite"/>
    </source>
</evidence>
<feature type="compositionally biased region" description="Gly residues" evidence="1">
    <location>
        <begin position="354"/>
        <end position="368"/>
    </location>
</feature>
<dbReference type="EMBL" id="KV424097">
    <property type="protein sequence ID" value="KZT51656.1"/>
    <property type="molecule type" value="Genomic_DNA"/>
</dbReference>
<feature type="transmembrane region" description="Helical" evidence="2">
    <location>
        <begin position="57"/>
        <end position="75"/>
    </location>
</feature>
<accession>A0A165CY42</accession>
<dbReference type="InterPro" id="IPR045340">
    <property type="entry name" value="DUF6533"/>
</dbReference>
<protein>
    <recommendedName>
        <fullName evidence="3">DUF6533 domain-containing protein</fullName>
    </recommendedName>
</protein>
<reference evidence="4 5" key="1">
    <citation type="journal article" date="2016" name="Mol. Biol. Evol.">
        <title>Comparative Genomics of Early-Diverging Mushroom-Forming Fungi Provides Insights into the Origins of Lignocellulose Decay Capabilities.</title>
        <authorList>
            <person name="Nagy L.G."/>
            <person name="Riley R."/>
            <person name="Tritt A."/>
            <person name="Adam C."/>
            <person name="Daum C."/>
            <person name="Floudas D."/>
            <person name="Sun H."/>
            <person name="Yadav J.S."/>
            <person name="Pangilinan J."/>
            <person name="Larsson K.H."/>
            <person name="Matsuura K."/>
            <person name="Barry K."/>
            <person name="Labutti K."/>
            <person name="Kuo R."/>
            <person name="Ohm R.A."/>
            <person name="Bhattacharya S.S."/>
            <person name="Shirouzu T."/>
            <person name="Yoshinaga Y."/>
            <person name="Martin F.M."/>
            <person name="Grigoriev I.V."/>
            <person name="Hibbett D.S."/>
        </authorList>
    </citation>
    <scope>NUCLEOTIDE SEQUENCE [LARGE SCALE GENOMIC DNA]</scope>
    <source>
        <strain evidence="4 5">HHB12733</strain>
    </source>
</reference>
<name>A0A165CY42_9BASI</name>
<dbReference type="OrthoDB" id="2638860at2759"/>
<dbReference type="AlphaFoldDB" id="A0A165CY42"/>
<dbReference type="InParanoid" id="A0A165CY42"/>
<organism evidence="4 5">
    <name type="scientific">Calocera cornea HHB12733</name>
    <dbReference type="NCBI Taxonomy" id="1353952"/>
    <lineage>
        <taxon>Eukaryota</taxon>
        <taxon>Fungi</taxon>
        <taxon>Dikarya</taxon>
        <taxon>Basidiomycota</taxon>
        <taxon>Agaricomycotina</taxon>
        <taxon>Dacrymycetes</taxon>
        <taxon>Dacrymycetales</taxon>
        <taxon>Dacrymycetaceae</taxon>
        <taxon>Calocera</taxon>
    </lineage>
</organism>
<dbReference type="Pfam" id="PF20151">
    <property type="entry name" value="DUF6533"/>
    <property type="match status" value="1"/>
</dbReference>
<evidence type="ECO:0000313" key="4">
    <source>
        <dbReference type="EMBL" id="KZT51656.1"/>
    </source>
</evidence>
<feature type="transmembrane region" description="Helical" evidence="2">
    <location>
        <begin position="18"/>
        <end position="37"/>
    </location>
</feature>
<keyword evidence="2" id="KW-0472">Membrane</keyword>
<dbReference type="Proteomes" id="UP000076842">
    <property type="component" value="Unassembled WGS sequence"/>
</dbReference>
<keyword evidence="2" id="KW-0812">Transmembrane</keyword>
<evidence type="ECO:0000259" key="3">
    <source>
        <dbReference type="Pfam" id="PF20151"/>
    </source>
</evidence>
<gene>
    <name evidence="4" type="ORF">CALCODRAFT_521235</name>
</gene>
<sequence length="381" mass="40857">MADTLTLTPTELQDALDVQAFCWSAMAAFALICYDTAIAMDQEIQHIWRAKWSFGKVLYLLSRYVTIFGVLLWWLSTLPGLSNSLPRLVDNVRDVRYLLFLLLAASCEVPARADALRRALLITGVSVDLIQLLRIRAVYSARRYVTIPLYLLFAGEPSDSEHPSFAPLTSTYRTGRCLPRTPPFLQRYSTPVPRANPAQAAILVVVVNQQASATSTFPNTAFSIGCLENPDGSGTLVAWIGEMCLGAIFFALTLAKLHPYLRPGGGQASALTAMVQGGVLYYAVIFAVELVNVLFLQLVSRSARPELAGITQPWTLAVYGIAGPRLVLHLKGVMSPPSEGDKPTVGAGRDESGSGSGSGNGSGSGSGGSDFLRSRGDVSAA</sequence>
<feature type="region of interest" description="Disordered" evidence="1">
    <location>
        <begin position="336"/>
        <end position="381"/>
    </location>
</feature>
<keyword evidence="2" id="KW-1133">Transmembrane helix</keyword>
<proteinExistence type="predicted"/>
<evidence type="ECO:0000256" key="2">
    <source>
        <dbReference type="SAM" id="Phobius"/>
    </source>
</evidence>
<feature type="transmembrane region" description="Helical" evidence="2">
    <location>
        <begin position="279"/>
        <end position="299"/>
    </location>
</feature>
<feature type="compositionally biased region" description="Basic and acidic residues" evidence="1">
    <location>
        <begin position="372"/>
        <end position="381"/>
    </location>
</feature>
<feature type="transmembrane region" description="Helical" evidence="2">
    <location>
        <begin position="236"/>
        <end position="255"/>
    </location>
</feature>
<keyword evidence="5" id="KW-1185">Reference proteome</keyword>
<feature type="domain" description="DUF6533" evidence="3">
    <location>
        <begin position="24"/>
        <end position="68"/>
    </location>
</feature>
<evidence type="ECO:0000313" key="5">
    <source>
        <dbReference type="Proteomes" id="UP000076842"/>
    </source>
</evidence>